<evidence type="ECO:0000259" key="6">
    <source>
        <dbReference type="Pfam" id="PF19289"/>
    </source>
</evidence>
<dbReference type="SUPFAM" id="SSF111283">
    <property type="entry name" value="Putative modulator of DNA gyrase, PmbA/TldD"/>
    <property type="match status" value="1"/>
</dbReference>
<dbReference type="EMBL" id="DSEU01000052">
    <property type="protein sequence ID" value="HEM67452.1"/>
    <property type="molecule type" value="Genomic_DNA"/>
</dbReference>
<evidence type="ECO:0000256" key="1">
    <source>
        <dbReference type="ARBA" id="ARBA00005836"/>
    </source>
</evidence>
<comment type="caution">
    <text evidence="7">The sequence shown here is derived from an EMBL/GenBank/DDBJ whole genome shotgun (WGS) entry which is preliminary data.</text>
</comment>
<feature type="domain" description="Metalloprotease TldD/E C-terminal" evidence="6">
    <location>
        <begin position="247"/>
        <end position="483"/>
    </location>
</feature>
<reference evidence="7" key="1">
    <citation type="journal article" date="2020" name="mSystems">
        <title>Genome- and Community-Level Interaction Insights into Carbon Utilization and Element Cycling Functions of Hydrothermarchaeota in Hydrothermal Sediment.</title>
        <authorList>
            <person name="Zhou Z."/>
            <person name="Liu Y."/>
            <person name="Xu W."/>
            <person name="Pan J."/>
            <person name="Luo Z.H."/>
            <person name="Li M."/>
        </authorList>
    </citation>
    <scope>NUCLEOTIDE SEQUENCE [LARGE SCALE GENOMIC DNA]</scope>
    <source>
        <strain evidence="7">SpSt-125</strain>
    </source>
</reference>
<dbReference type="AlphaFoldDB" id="A0A7J2U5H7"/>
<evidence type="ECO:0000256" key="2">
    <source>
        <dbReference type="ARBA" id="ARBA00022670"/>
    </source>
</evidence>
<keyword evidence="4" id="KW-0482">Metalloprotease</keyword>
<sequence>MKGLFCFLYVFSNRGLRVSVSIDFGQEVLARALSSGVDEAVVRLQERVYELIVFDSGLLRSYSVSRVVGLGVEVVVNGFVGYAYTSALSRESVKHVVERATKFAKGLSAIGREARRVKVGGVKAFYRTPFSQDPFGVDSSEKAALVKDLNRVGMDVKGVVSAVTRFACERDRRVVVSSLGAEALSEVLAVGVSHLSVARSGEVMERVLDQKTFIGGYENIRSFDWGSFVEDVSRLAVRASQARAPSPGVYRAVIDNELIGLMLHEAFGHASEGDLVMYKQSVLYGRLGERIAGELVTIVDDGLAEGGYPVAFDDEGVVKRRTVVVDSGVLRSYLTNRQASHELGVNVSGNARAQDITFKPIVRQTNFYMLPGNASVEELFEGVSEGIYLRGKGAMGGQVDPAIGTFTFSIGPSYIVRGGELGELVRGVVVSGNILETLSNVELVAKDLKVSTSVFGGCGKDGQLARVGDGGPHIRISKIVVGGG</sequence>
<dbReference type="PANTHER" id="PTHR30624:SF0">
    <property type="entry name" value="METALLOPROTEASE SLR0863"/>
    <property type="match status" value="1"/>
</dbReference>
<name>A0A7J2U5H7_9CREN</name>
<dbReference type="PIRSF" id="PIRSF004919">
    <property type="entry name" value="TldD"/>
    <property type="match status" value="1"/>
</dbReference>
<dbReference type="GO" id="GO:0005829">
    <property type="term" value="C:cytosol"/>
    <property type="evidence" value="ECO:0007669"/>
    <property type="project" value="TreeGrafter"/>
</dbReference>
<dbReference type="InterPro" id="IPR002510">
    <property type="entry name" value="Metalloprtase-TldD/E_N"/>
</dbReference>
<dbReference type="Pfam" id="PF01523">
    <property type="entry name" value="PmbA_TldD_1st"/>
    <property type="match status" value="1"/>
</dbReference>
<gene>
    <name evidence="7" type="ORF">ENO26_07830</name>
</gene>
<dbReference type="InterPro" id="IPR025502">
    <property type="entry name" value="TldD"/>
</dbReference>
<evidence type="ECO:0000256" key="3">
    <source>
        <dbReference type="ARBA" id="ARBA00022801"/>
    </source>
</evidence>
<evidence type="ECO:0000259" key="5">
    <source>
        <dbReference type="Pfam" id="PF01523"/>
    </source>
</evidence>
<evidence type="ECO:0000256" key="4">
    <source>
        <dbReference type="ARBA" id="ARBA00023049"/>
    </source>
</evidence>
<dbReference type="InterPro" id="IPR035068">
    <property type="entry name" value="TldD/PmbA_N"/>
</dbReference>
<keyword evidence="3" id="KW-0378">Hydrolase</keyword>
<accession>A0A7J2U5H7</accession>
<proteinExistence type="inferred from homology"/>
<dbReference type="InterPro" id="IPR045569">
    <property type="entry name" value="Metalloprtase-TldD/E_C"/>
</dbReference>
<protein>
    <submittedName>
        <fullName evidence="7">TldD/PmbA family protein</fullName>
    </submittedName>
</protein>
<dbReference type="GO" id="GO:0006508">
    <property type="term" value="P:proteolysis"/>
    <property type="evidence" value="ECO:0007669"/>
    <property type="project" value="UniProtKB-KW"/>
</dbReference>
<dbReference type="PANTHER" id="PTHR30624">
    <property type="entry name" value="UNCHARACTERIZED PROTEIN TLDD AND PMBA"/>
    <property type="match status" value="1"/>
</dbReference>
<comment type="similarity">
    <text evidence="1">Belongs to the peptidase U62 family.</text>
</comment>
<organism evidence="7">
    <name type="scientific">Ignisphaera aggregans</name>
    <dbReference type="NCBI Taxonomy" id="334771"/>
    <lineage>
        <taxon>Archaea</taxon>
        <taxon>Thermoproteota</taxon>
        <taxon>Thermoprotei</taxon>
        <taxon>Desulfurococcales</taxon>
        <taxon>Desulfurococcaceae</taxon>
        <taxon>Ignisphaera</taxon>
    </lineage>
</organism>
<dbReference type="InterPro" id="IPR036059">
    <property type="entry name" value="TldD/PmbA_sf"/>
</dbReference>
<feature type="domain" description="Metalloprotease TldD/E N-terminal" evidence="5">
    <location>
        <begin position="40"/>
        <end position="102"/>
    </location>
</feature>
<evidence type="ECO:0000313" key="7">
    <source>
        <dbReference type="EMBL" id="HEM67452.1"/>
    </source>
</evidence>
<dbReference type="Gene3D" id="3.30.2290.10">
    <property type="entry name" value="PmbA/TldD superfamily"/>
    <property type="match status" value="1"/>
</dbReference>
<dbReference type="InterPro" id="IPR051463">
    <property type="entry name" value="Peptidase_U62_metallo"/>
</dbReference>
<dbReference type="GO" id="GO:0008237">
    <property type="term" value="F:metallopeptidase activity"/>
    <property type="evidence" value="ECO:0007669"/>
    <property type="project" value="UniProtKB-KW"/>
</dbReference>
<dbReference type="Pfam" id="PF19289">
    <property type="entry name" value="PmbA_TldD_3rd"/>
    <property type="match status" value="1"/>
</dbReference>
<keyword evidence="2" id="KW-0645">Protease</keyword>